<reference evidence="1" key="2">
    <citation type="journal article" date="2015" name="Data Brief">
        <title>Shoot transcriptome of the giant reed, Arundo donax.</title>
        <authorList>
            <person name="Barrero R.A."/>
            <person name="Guerrero F.D."/>
            <person name="Moolhuijzen P."/>
            <person name="Goolsby J.A."/>
            <person name="Tidwell J."/>
            <person name="Bellgard S.E."/>
            <person name="Bellgard M.I."/>
        </authorList>
    </citation>
    <scope>NUCLEOTIDE SEQUENCE</scope>
    <source>
        <tissue evidence="1">Shoot tissue taken approximately 20 cm above the soil surface</tissue>
    </source>
</reference>
<dbReference type="EMBL" id="GBRH01162234">
    <property type="protein sequence ID" value="JAE35662.1"/>
    <property type="molecule type" value="Transcribed_RNA"/>
</dbReference>
<evidence type="ECO:0000313" key="1">
    <source>
        <dbReference type="EMBL" id="JAE35662.1"/>
    </source>
</evidence>
<proteinExistence type="predicted"/>
<name>A0A0A9HG12_ARUDO</name>
<accession>A0A0A9HG12</accession>
<dbReference type="AlphaFoldDB" id="A0A0A9HG12"/>
<reference evidence="1" key="1">
    <citation type="submission" date="2014-09" db="EMBL/GenBank/DDBJ databases">
        <authorList>
            <person name="Magalhaes I.L.F."/>
            <person name="Oliveira U."/>
            <person name="Santos F.R."/>
            <person name="Vidigal T.H.D.A."/>
            <person name="Brescovit A.D."/>
            <person name="Santos A.J."/>
        </authorList>
    </citation>
    <scope>NUCLEOTIDE SEQUENCE</scope>
    <source>
        <tissue evidence="1">Shoot tissue taken approximately 20 cm above the soil surface</tissue>
    </source>
</reference>
<sequence>MDSDIISAFGINNSIKMQSTNLSLNLLAVIPILGRVSNSRVELRLY</sequence>
<protein>
    <submittedName>
        <fullName evidence="1">Uncharacterized protein</fullName>
    </submittedName>
</protein>
<organism evidence="1">
    <name type="scientific">Arundo donax</name>
    <name type="common">Giant reed</name>
    <name type="synonym">Donax arundinaceus</name>
    <dbReference type="NCBI Taxonomy" id="35708"/>
    <lineage>
        <taxon>Eukaryota</taxon>
        <taxon>Viridiplantae</taxon>
        <taxon>Streptophyta</taxon>
        <taxon>Embryophyta</taxon>
        <taxon>Tracheophyta</taxon>
        <taxon>Spermatophyta</taxon>
        <taxon>Magnoliopsida</taxon>
        <taxon>Liliopsida</taxon>
        <taxon>Poales</taxon>
        <taxon>Poaceae</taxon>
        <taxon>PACMAD clade</taxon>
        <taxon>Arundinoideae</taxon>
        <taxon>Arundineae</taxon>
        <taxon>Arundo</taxon>
    </lineage>
</organism>